<keyword evidence="2" id="KW-0820">tRNA-binding</keyword>
<keyword evidence="2" id="KW-0436">Ligase</keyword>
<dbReference type="GO" id="GO:0005737">
    <property type="term" value="C:cytoplasm"/>
    <property type="evidence" value="ECO:0007669"/>
    <property type="project" value="UniProtKB-SubCell"/>
</dbReference>
<feature type="binding site" evidence="2">
    <location>
        <position position="183"/>
    </location>
    <ligand>
        <name>ATP</name>
        <dbReference type="ChEBI" id="CHEBI:30616"/>
    </ligand>
</feature>
<proteinExistence type="inferred from homology"/>
<dbReference type="EMBL" id="JANFYS010000016">
    <property type="protein sequence ID" value="MCQ4770555.1"/>
    <property type="molecule type" value="Genomic_DNA"/>
</dbReference>
<keyword evidence="2" id="KW-0547">Nucleotide-binding</keyword>
<comment type="caution">
    <text evidence="3">The sequence shown here is derived from an EMBL/GenBank/DDBJ whole genome shotgun (WGS) entry which is preliminary data.</text>
</comment>
<evidence type="ECO:0000256" key="1">
    <source>
        <dbReference type="ARBA" id="ARBA00022694"/>
    </source>
</evidence>
<dbReference type="GO" id="GO:0000049">
    <property type="term" value="F:tRNA binding"/>
    <property type="evidence" value="ECO:0007669"/>
    <property type="project" value="UniProtKB-KW"/>
</dbReference>
<dbReference type="PANTHER" id="PTHR37825:SF1">
    <property type="entry name" value="TRNA(MET) CYTIDINE ACETATE LIGASE"/>
    <property type="match status" value="1"/>
</dbReference>
<dbReference type="GO" id="GO:0006400">
    <property type="term" value="P:tRNA modification"/>
    <property type="evidence" value="ECO:0007669"/>
    <property type="project" value="UniProtKB-UniRule"/>
</dbReference>
<gene>
    <name evidence="2" type="primary">tmcAL</name>
    <name evidence="3" type="ORF">NE579_08775</name>
</gene>
<comment type="catalytic activity">
    <reaction evidence="2">
        <text>cytidine(34) in elongator tRNA(Met) + acetate + ATP = N(4)-acetylcytidine(34) in elongator tRNA(Met) + AMP + diphosphate</text>
        <dbReference type="Rhea" id="RHEA:58144"/>
        <dbReference type="Rhea" id="RHEA-COMP:10693"/>
        <dbReference type="Rhea" id="RHEA-COMP:10694"/>
        <dbReference type="ChEBI" id="CHEBI:30089"/>
        <dbReference type="ChEBI" id="CHEBI:30616"/>
        <dbReference type="ChEBI" id="CHEBI:33019"/>
        <dbReference type="ChEBI" id="CHEBI:74900"/>
        <dbReference type="ChEBI" id="CHEBI:82748"/>
        <dbReference type="ChEBI" id="CHEBI:456215"/>
    </reaction>
</comment>
<sequence length="388" mass="41821">MNISGIIAEYNPFHSGHARQIAETRRLLGEDAAVVCAMSGNWVQRADCAIADKWTRAAVALKGGADLVLELPTPWAISSAERFARGAVEVLSAAGVVSHLSFGSESGSLDELRAAAVCLDSQAYPSALRRALDQGLPFPAARQEAVRALIGPAADVLSAPNNNLAVEYLRALPGSMEAVAIPRTGAGHDQAPAAGFASASWLRGRLRAGYPDAAAPYFTGPWIWETADLVRCERAILARLRSMTLEQAEALPDSGDGLAARLLAAGKAATTLEEVYALTKTRRYTHARVRRLVLWAFLGLTAADRPEHVPYLRVLGFNDRGRAVLREMWKHARLPILTKPAHVRTLSPAARRLFELEDRCTDLYGLCLPTAAPGGREWTTNPAILPVK</sequence>
<dbReference type="RefSeq" id="WP_256303979.1">
    <property type="nucleotide sequence ID" value="NZ_JANFYS010000016.1"/>
</dbReference>
<dbReference type="AlphaFoldDB" id="A0AAW5JTR1"/>
<dbReference type="GO" id="GO:0005524">
    <property type="term" value="F:ATP binding"/>
    <property type="evidence" value="ECO:0007669"/>
    <property type="project" value="UniProtKB-KW"/>
</dbReference>
<dbReference type="HAMAP" id="MF_01539">
    <property type="entry name" value="TmcAL"/>
    <property type="match status" value="1"/>
</dbReference>
<dbReference type="PANTHER" id="PTHR37825">
    <property type="entry name" value="TRNA(MET) CYTIDINE ACETATE LIGASE"/>
    <property type="match status" value="1"/>
</dbReference>
<organism evidence="3 4">
    <name type="scientific">Intestinimonas massiliensis</name>
    <name type="common">ex Afouda et al. 2020</name>
    <dbReference type="NCBI Taxonomy" id="1673721"/>
    <lineage>
        <taxon>Bacteria</taxon>
        <taxon>Bacillati</taxon>
        <taxon>Bacillota</taxon>
        <taxon>Clostridia</taxon>
        <taxon>Eubacteriales</taxon>
        <taxon>Intestinimonas</taxon>
    </lineage>
</organism>
<feature type="binding site" evidence="2">
    <location>
        <position position="103"/>
    </location>
    <ligand>
        <name>ATP</name>
        <dbReference type="ChEBI" id="CHEBI:30616"/>
    </ligand>
</feature>
<accession>A0AAW5JTR1</accession>
<evidence type="ECO:0000313" key="4">
    <source>
        <dbReference type="Proteomes" id="UP001204562"/>
    </source>
</evidence>
<dbReference type="SUPFAM" id="SSF52374">
    <property type="entry name" value="Nucleotidylyl transferase"/>
    <property type="match status" value="1"/>
</dbReference>
<keyword evidence="2" id="KW-0963">Cytoplasm</keyword>
<dbReference type="Gene3D" id="3.40.50.620">
    <property type="entry name" value="HUPs"/>
    <property type="match status" value="1"/>
</dbReference>
<dbReference type="GO" id="GO:0016879">
    <property type="term" value="F:ligase activity, forming carbon-nitrogen bonds"/>
    <property type="evidence" value="ECO:0007669"/>
    <property type="project" value="UniProtKB-UniRule"/>
</dbReference>
<feature type="binding site" evidence="2">
    <location>
        <begin position="7"/>
        <end position="20"/>
    </location>
    <ligand>
        <name>ATP</name>
        <dbReference type="ChEBI" id="CHEBI:30616"/>
    </ligand>
</feature>
<evidence type="ECO:0000256" key="2">
    <source>
        <dbReference type="HAMAP-Rule" id="MF_01539"/>
    </source>
</evidence>
<dbReference type="Proteomes" id="UP001204562">
    <property type="component" value="Unassembled WGS sequence"/>
</dbReference>
<dbReference type="EC" id="6.3.4.-" evidence="2"/>
<comment type="function">
    <text evidence="2">Catalyzes the formation of N(4)-acetylcytidine (ac(4)C) at the wobble position of elongator tRNA(Met), using acetate and ATP as substrates. First activates an acetate ion to form acetyladenylate (Ac-AMP) and then transfers the acetyl group to tRNA to form ac(4)C34.</text>
</comment>
<dbReference type="Pfam" id="PF05636">
    <property type="entry name" value="HIGH_NTase1"/>
    <property type="match status" value="1"/>
</dbReference>
<protein>
    <recommendedName>
        <fullName evidence="2">tRNA(Met) cytidine acetate ligase</fullName>
        <ecNumber evidence="2">6.3.4.-</ecNumber>
    </recommendedName>
</protein>
<name>A0AAW5JTR1_9FIRM</name>
<keyword evidence="2" id="KW-0067">ATP-binding</keyword>
<comment type="subcellular location">
    <subcellularLocation>
        <location evidence="2">Cytoplasm</location>
    </subcellularLocation>
</comment>
<evidence type="ECO:0000313" key="3">
    <source>
        <dbReference type="EMBL" id="MCQ4770555.1"/>
    </source>
</evidence>
<feature type="binding site" evidence="2">
    <location>
        <position position="161"/>
    </location>
    <ligand>
        <name>ATP</name>
        <dbReference type="ChEBI" id="CHEBI:30616"/>
    </ligand>
</feature>
<dbReference type="InterPro" id="IPR014729">
    <property type="entry name" value="Rossmann-like_a/b/a_fold"/>
</dbReference>
<comment type="similarity">
    <text evidence="2">Belongs to the TmcAL family.</text>
</comment>
<keyword evidence="2" id="KW-0694">RNA-binding</keyword>
<reference evidence="3" key="1">
    <citation type="submission" date="2022-06" db="EMBL/GenBank/DDBJ databases">
        <title>Isolation of gut microbiota from human fecal samples.</title>
        <authorList>
            <person name="Pamer E.G."/>
            <person name="Barat B."/>
            <person name="Waligurski E."/>
            <person name="Medina S."/>
            <person name="Paddock L."/>
            <person name="Mostad J."/>
        </authorList>
    </citation>
    <scope>NUCLEOTIDE SEQUENCE</scope>
    <source>
        <strain evidence="3">DFI.9.91</strain>
    </source>
</reference>
<dbReference type="InterPro" id="IPR008513">
    <property type="entry name" value="tRNA(Met)_cyd_acetate_ligase"/>
</dbReference>
<keyword evidence="1 2" id="KW-0819">tRNA processing</keyword>
<comment type="caution">
    <text evidence="2">Lacks conserved residue(s) required for the propagation of feature annotation.</text>
</comment>